<proteinExistence type="predicted"/>
<gene>
    <name evidence="1" type="ORF">TTAC_LOCUS4773</name>
</gene>
<dbReference type="Proteomes" id="UP000274429">
    <property type="component" value="Unassembled WGS sequence"/>
</dbReference>
<accession>A0A0R3WVJ7</accession>
<keyword evidence="2" id="KW-1185">Reference proteome</keyword>
<dbReference type="WBParaSite" id="TTAC_0000478701-mRNA-1">
    <property type="protein sequence ID" value="TTAC_0000478701-mRNA-1"/>
    <property type="gene ID" value="TTAC_0000478701"/>
</dbReference>
<organism evidence="3">
    <name type="scientific">Hydatigena taeniaeformis</name>
    <name type="common">Feline tapeworm</name>
    <name type="synonym">Taenia taeniaeformis</name>
    <dbReference type="NCBI Taxonomy" id="6205"/>
    <lineage>
        <taxon>Eukaryota</taxon>
        <taxon>Metazoa</taxon>
        <taxon>Spiralia</taxon>
        <taxon>Lophotrochozoa</taxon>
        <taxon>Platyhelminthes</taxon>
        <taxon>Cestoda</taxon>
        <taxon>Eucestoda</taxon>
        <taxon>Cyclophyllidea</taxon>
        <taxon>Taeniidae</taxon>
        <taxon>Hydatigera</taxon>
    </lineage>
</organism>
<reference evidence="1 2" key="2">
    <citation type="submission" date="2018-11" db="EMBL/GenBank/DDBJ databases">
        <authorList>
            <consortium name="Pathogen Informatics"/>
        </authorList>
    </citation>
    <scope>NUCLEOTIDE SEQUENCE [LARGE SCALE GENOMIC DNA]</scope>
</reference>
<sequence length="135" mass="14796">MEWDEVETNGLLQPFETSVMSALVELRQRHWKECTNLINNFESGLSRVNAEKADLVKYALIHFSTSASLDSSANDLTPVAAPAFLHRRPSGKRLCLATTNGQLAVNIARTESNEVNGESKVLVAETQNDLPPGNS</sequence>
<dbReference type="STRING" id="6205.A0A0R3WVJ7"/>
<evidence type="ECO:0000313" key="3">
    <source>
        <dbReference type="WBParaSite" id="TTAC_0000478701-mRNA-1"/>
    </source>
</evidence>
<evidence type="ECO:0000313" key="1">
    <source>
        <dbReference type="EMBL" id="VDM25616.1"/>
    </source>
</evidence>
<reference evidence="3" key="1">
    <citation type="submission" date="2017-02" db="UniProtKB">
        <authorList>
            <consortium name="WormBaseParasite"/>
        </authorList>
    </citation>
    <scope>IDENTIFICATION</scope>
</reference>
<name>A0A0R3WVJ7_HYDTA</name>
<dbReference type="EMBL" id="UYWX01005297">
    <property type="protein sequence ID" value="VDM25616.1"/>
    <property type="molecule type" value="Genomic_DNA"/>
</dbReference>
<protein>
    <submittedName>
        <fullName evidence="3">Nuclear pore complex protein</fullName>
    </submittedName>
</protein>
<evidence type="ECO:0000313" key="2">
    <source>
        <dbReference type="Proteomes" id="UP000274429"/>
    </source>
</evidence>
<dbReference type="AlphaFoldDB" id="A0A0R3WVJ7"/>